<feature type="region of interest" description="Disordered" evidence="1">
    <location>
        <begin position="1"/>
        <end position="136"/>
    </location>
</feature>
<keyword evidence="3" id="KW-1185">Reference proteome</keyword>
<accession>A0A2H6K7U2</accession>
<evidence type="ECO:0000313" key="3">
    <source>
        <dbReference type="Proteomes" id="UP000236319"/>
    </source>
</evidence>
<dbReference type="Proteomes" id="UP000236319">
    <property type="component" value="Unassembled WGS sequence"/>
</dbReference>
<feature type="compositionally biased region" description="Basic and acidic residues" evidence="1">
    <location>
        <begin position="45"/>
        <end position="57"/>
    </location>
</feature>
<feature type="compositionally biased region" description="Basic and acidic residues" evidence="1">
    <location>
        <begin position="77"/>
        <end position="100"/>
    </location>
</feature>
<gene>
    <name evidence="2" type="ORF">BOVATA_005650</name>
</gene>
<comment type="caution">
    <text evidence="2">The sequence shown here is derived from an EMBL/GenBank/DDBJ whole genome shotgun (WGS) entry which is preliminary data.</text>
</comment>
<proteinExistence type="predicted"/>
<feature type="compositionally biased region" description="Polar residues" evidence="1">
    <location>
        <begin position="10"/>
        <end position="26"/>
    </location>
</feature>
<name>A0A2H6K7U2_9APIC</name>
<evidence type="ECO:0000256" key="1">
    <source>
        <dbReference type="SAM" id="MobiDB-lite"/>
    </source>
</evidence>
<dbReference type="RefSeq" id="XP_028865315.1">
    <property type="nucleotide sequence ID" value="XM_029009482.1"/>
</dbReference>
<dbReference type="EMBL" id="BDSA01000001">
    <property type="protein sequence ID" value="GBE59072.1"/>
    <property type="molecule type" value="Genomic_DNA"/>
</dbReference>
<organism evidence="2 3">
    <name type="scientific">Babesia ovata</name>
    <dbReference type="NCBI Taxonomy" id="189622"/>
    <lineage>
        <taxon>Eukaryota</taxon>
        <taxon>Sar</taxon>
        <taxon>Alveolata</taxon>
        <taxon>Apicomplexa</taxon>
        <taxon>Aconoidasida</taxon>
        <taxon>Piroplasmida</taxon>
        <taxon>Babesiidae</taxon>
        <taxon>Babesia</taxon>
    </lineage>
</organism>
<evidence type="ECO:0000313" key="2">
    <source>
        <dbReference type="EMBL" id="GBE59072.1"/>
    </source>
</evidence>
<protein>
    <submittedName>
        <fullName evidence="2">Uncharacterized protein</fullName>
    </submittedName>
</protein>
<feature type="region of interest" description="Disordered" evidence="1">
    <location>
        <begin position="174"/>
        <end position="200"/>
    </location>
</feature>
<sequence>MFPARPDPSVLQQASAATQWHSGTTLSEDESLEPTPRSAEVSPKVVEKNGVAERRAETSPTRQPREAAPIPEPADEGDVKSDNKAMSKEHQEAESSKETEVGADNWLDYVVDAARGRIKRKPGQSTSDQAGSSLDLGKGGLVKVAKVAKRNDVTTPGVDGGQLWRERLKRRQQMLSEKDLVQPLPTRQQRMAGSDEISRK</sequence>
<dbReference type="OrthoDB" id="10501082at2759"/>
<dbReference type="GeneID" id="39872842"/>
<dbReference type="AlphaFoldDB" id="A0A2H6K7U2"/>
<reference evidence="2 3" key="1">
    <citation type="journal article" date="2017" name="BMC Genomics">
        <title>Whole-genome assembly of Babesia ovata and comparative genomics between closely related pathogens.</title>
        <authorList>
            <person name="Yamagishi J."/>
            <person name="Asada M."/>
            <person name="Hakimi H."/>
            <person name="Tanaka T.Q."/>
            <person name="Sugimoto C."/>
            <person name="Kawazu S."/>
        </authorList>
    </citation>
    <scope>NUCLEOTIDE SEQUENCE [LARGE SCALE GENOMIC DNA]</scope>
    <source>
        <strain evidence="2 3">Miyake</strain>
    </source>
</reference>
<dbReference type="VEuPathDB" id="PiroplasmaDB:BOVATA_005650"/>